<dbReference type="EMBL" id="JAPESX010003155">
    <property type="protein sequence ID" value="KAJ8105592.1"/>
    <property type="molecule type" value="Genomic_DNA"/>
</dbReference>
<evidence type="ECO:0000313" key="1">
    <source>
        <dbReference type="EMBL" id="KAJ8105592.1"/>
    </source>
</evidence>
<name>A0ACC2HR92_9PEZI</name>
<protein>
    <submittedName>
        <fullName evidence="1">Uncharacterized protein</fullName>
    </submittedName>
</protein>
<accession>A0ACC2HR92</accession>
<reference evidence="1" key="1">
    <citation type="submission" date="2022-11" db="EMBL/GenBank/DDBJ databases">
        <title>Genome Sequence of Nemania bipapillata.</title>
        <authorList>
            <person name="Buettner E."/>
        </authorList>
    </citation>
    <scope>NUCLEOTIDE SEQUENCE</scope>
    <source>
        <strain evidence="1">CP14</strain>
    </source>
</reference>
<organism evidence="1 2">
    <name type="scientific">Nemania bipapillata</name>
    <dbReference type="NCBI Taxonomy" id="110536"/>
    <lineage>
        <taxon>Eukaryota</taxon>
        <taxon>Fungi</taxon>
        <taxon>Dikarya</taxon>
        <taxon>Ascomycota</taxon>
        <taxon>Pezizomycotina</taxon>
        <taxon>Sordariomycetes</taxon>
        <taxon>Xylariomycetidae</taxon>
        <taxon>Xylariales</taxon>
        <taxon>Xylariaceae</taxon>
        <taxon>Nemania</taxon>
    </lineage>
</organism>
<gene>
    <name evidence="1" type="ORF">ONZ43_g7369</name>
</gene>
<sequence>MNMASMLDPSEPIPLSSRFAKLKRNMIACREKDVAESFYRLLRALRREADDIAARGSDVIPTIDYFDIHDSEKAFAFREALRRRGVAVIKRVVPLTVAQAWKEETLEYIADNPHARGHPSHDPQLFDLYWSPSQVRARADSRLLDAQRFAMGTWHSSDENALISTECPVVYADRLRVRTPDDVSLVGNAHVDNGSVERWEPDGYGASGTYSTVFSGRWEDYDPWDSSPRLNITTDLYNRSGSCSMFRMFQGFLSLSALPAGSGALTVCPMLQLSTAYLLLRPFFTPRYKNPAANMNDGEMGMGMGMGGRRTERDFLHPNNWNLNVTQTSILHGAVPGYCPTSSPATTSSGIPTPCTPPTPPILTRTPTRIHHHRRHHQARTRPSIQTSTRRPASR</sequence>
<dbReference type="Proteomes" id="UP001153334">
    <property type="component" value="Unassembled WGS sequence"/>
</dbReference>
<evidence type="ECO:0000313" key="2">
    <source>
        <dbReference type="Proteomes" id="UP001153334"/>
    </source>
</evidence>
<keyword evidence="2" id="KW-1185">Reference proteome</keyword>
<comment type="caution">
    <text evidence="1">The sequence shown here is derived from an EMBL/GenBank/DDBJ whole genome shotgun (WGS) entry which is preliminary data.</text>
</comment>
<proteinExistence type="predicted"/>